<comment type="caution">
    <text evidence="1">The sequence shown here is derived from an EMBL/GenBank/DDBJ whole genome shotgun (WGS) entry which is preliminary data.</text>
</comment>
<organism evidence="1 2">
    <name type="scientific">Mycolicibacterium chlorophenolicum</name>
    <dbReference type="NCBI Taxonomy" id="37916"/>
    <lineage>
        <taxon>Bacteria</taxon>
        <taxon>Bacillati</taxon>
        <taxon>Actinomycetota</taxon>
        <taxon>Actinomycetes</taxon>
        <taxon>Mycobacteriales</taxon>
        <taxon>Mycobacteriaceae</taxon>
        <taxon>Mycolicibacterium</taxon>
    </lineage>
</organism>
<name>A0A0J6W0L6_9MYCO</name>
<gene>
    <name evidence="1" type="ORF">MCHLDSM_03497</name>
</gene>
<keyword evidence="2" id="KW-1185">Reference proteome</keyword>
<dbReference type="EMBL" id="JYNL01000030">
    <property type="protein sequence ID" value="KMO75278.1"/>
    <property type="molecule type" value="Genomic_DNA"/>
</dbReference>
<dbReference type="AlphaFoldDB" id="A0A0J6W0L6"/>
<protein>
    <submittedName>
        <fullName evidence="1">Uncharacterized protein</fullName>
    </submittedName>
</protein>
<evidence type="ECO:0000313" key="1">
    <source>
        <dbReference type="EMBL" id="KMO75278.1"/>
    </source>
</evidence>
<proteinExistence type="predicted"/>
<dbReference type="Proteomes" id="UP000036513">
    <property type="component" value="Unassembled WGS sequence"/>
</dbReference>
<sequence>MSLKHHPAVARSARAHHALAKRNAPDIVELAINDASRIVLRQRRFRRDDGLGDSAATGIALRGRWASISTVNLHIATYVETVRMAAVIIDQRPALLNRTGDPSVARVALLAAANAVFGAEDETATTAALDGWLHNQQIIRKSRDKSMIVHT</sequence>
<dbReference type="PATRIC" id="fig|37916.4.peg.3429"/>
<evidence type="ECO:0000313" key="2">
    <source>
        <dbReference type="Proteomes" id="UP000036513"/>
    </source>
</evidence>
<accession>A0A0J6W0L6</accession>
<reference evidence="1 2" key="1">
    <citation type="journal article" date="2015" name="Genome Biol. Evol.">
        <title>Characterization of Three Mycobacterium spp. with Potential Use in Bioremediation by Genome Sequencing and Comparative Genomics.</title>
        <authorList>
            <person name="Das S."/>
            <person name="Pettersson B.M."/>
            <person name="Behra P.R."/>
            <person name="Ramesh M."/>
            <person name="Dasgupta S."/>
            <person name="Bhattacharya A."/>
            <person name="Kirsebom L.A."/>
        </authorList>
    </citation>
    <scope>NUCLEOTIDE SEQUENCE [LARGE SCALE GENOMIC DNA]</scope>
    <source>
        <strain evidence="1 2">DSM 43826</strain>
    </source>
</reference>